<dbReference type="SUPFAM" id="SSF51445">
    <property type="entry name" value="(Trans)glycosidases"/>
    <property type="match status" value="1"/>
</dbReference>
<dbReference type="InterPro" id="IPR002772">
    <property type="entry name" value="Glyco_hydro_3_C"/>
</dbReference>
<dbReference type="Pfam" id="PF00933">
    <property type="entry name" value="Glyco_hydro_3"/>
    <property type="match status" value="1"/>
</dbReference>
<dbReference type="EMBL" id="JNHN01000124">
    <property type="protein sequence ID" value="KDS54758.1"/>
    <property type="molecule type" value="Genomic_DNA"/>
</dbReference>
<name>A0A078S382_BACUN</name>
<dbReference type="PANTHER" id="PTHR42721:SF3">
    <property type="entry name" value="BETA-D-XYLOSIDASE 5-RELATED"/>
    <property type="match status" value="1"/>
</dbReference>
<keyword evidence="2 4" id="KW-0732">Signal</keyword>
<evidence type="ECO:0000256" key="4">
    <source>
        <dbReference type="SAM" id="SignalP"/>
    </source>
</evidence>
<dbReference type="PANTHER" id="PTHR42721">
    <property type="entry name" value="SUGAR HYDROLASE-RELATED"/>
    <property type="match status" value="1"/>
</dbReference>
<evidence type="ECO:0000256" key="3">
    <source>
        <dbReference type="ARBA" id="ARBA00022801"/>
    </source>
</evidence>
<dbReference type="Gene3D" id="3.20.20.300">
    <property type="entry name" value="Glycoside hydrolase, family 3, N-terminal domain"/>
    <property type="match status" value="1"/>
</dbReference>
<proteinExistence type="inferred from homology"/>
<dbReference type="GO" id="GO:0009044">
    <property type="term" value="F:xylan 1,4-beta-xylosidase activity"/>
    <property type="evidence" value="ECO:0007669"/>
    <property type="project" value="InterPro"/>
</dbReference>
<dbReference type="InterPro" id="IPR017853">
    <property type="entry name" value="GH"/>
</dbReference>
<reference evidence="6 7" key="1">
    <citation type="submission" date="2014-04" db="EMBL/GenBank/DDBJ databases">
        <authorList>
            <person name="Sears C."/>
            <person name="Carroll K."/>
            <person name="Sack B.R."/>
            <person name="Qadri F."/>
            <person name="Myers L.L."/>
            <person name="Chung G.-T."/>
            <person name="Escheverria P."/>
            <person name="Fraser C.M."/>
            <person name="Sadzewicz L."/>
            <person name="Shefchek K.A."/>
            <person name="Tallon L."/>
            <person name="Das S.P."/>
            <person name="Daugherty S."/>
            <person name="Mongodin E.F."/>
        </authorList>
    </citation>
    <scope>NUCLEOTIDE SEQUENCE [LARGE SCALE GENOMIC DNA]</scope>
    <source>
        <strain evidence="6 7">3978 T3 ii</strain>
    </source>
</reference>
<dbReference type="InterPro" id="IPR044993">
    <property type="entry name" value="BXL"/>
</dbReference>
<dbReference type="Pfam" id="PF01915">
    <property type="entry name" value="Glyco_hydro_3_C"/>
    <property type="match status" value="1"/>
</dbReference>
<dbReference type="Pfam" id="PF14310">
    <property type="entry name" value="Fn3-like"/>
    <property type="match status" value="1"/>
</dbReference>
<dbReference type="Gene3D" id="3.40.50.1700">
    <property type="entry name" value="Glycoside hydrolase family 3 C-terminal domain"/>
    <property type="match status" value="1"/>
</dbReference>
<accession>A0A078S382</accession>
<comment type="caution">
    <text evidence="6">The sequence shown here is derived from an EMBL/GenBank/DDBJ whole genome shotgun (WGS) entry which is preliminary data.</text>
</comment>
<dbReference type="InterPro" id="IPR013783">
    <property type="entry name" value="Ig-like_fold"/>
</dbReference>
<dbReference type="InterPro" id="IPR036881">
    <property type="entry name" value="Glyco_hydro_3_C_sf"/>
</dbReference>
<dbReference type="SUPFAM" id="SSF52279">
    <property type="entry name" value="Beta-D-glucan exohydrolase, C-terminal domain"/>
    <property type="match status" value="1"/>
</dbReference>
<dbReference type="InterPro" id="IPR036962">
    <property type="entry name" value="Glyco_hydro_3_N_sf"/>
</dbReference>
<evidence type="ECO:0000256" key="1">
    <source>
        <dbReference type="ARBA" id="ARBA00005336"/>
    </source>
</evidence>
<sequence>MRNKLLFLALPLLFGLQASAQHIQAFQDTTLTDEQRVEHLLSILTLDEKINLLSTDLGVPRFNIPRCGHYEGLHGLTLGGPAMWGGRQRTKDGKVVPTDCPTTIFPQSYGLGSTWDTDLVRKVAEQAAEEARYYMQTTGNKRHALVMRAPNADLARDPRWGRTEESFGEDAFLTAQLTIASVRGLQGNHPRYWKTASLMKHFLANSNEDGRDSTSSDFDTRLFHEYYAYPFYKGITEGGSRAFMAAYNSWNGIPMSIHPCLEEITRKQWGNNGIICTDGGALKLLIEAHKSFPSFAEGAAAVVKATTGQFLDAYVPYVKEALEKGLLTEVDIDKAIRGNIFVALKLGLLDGDNSRNPYLSIGKNSTETPPFMTAEARRLAREVTAKSVVLLKNKKLLPLDAGKLRKIAVIGPYSDKIVQDWYSGTPPYETTILSGIRNAVKEGTEIIHAEDNRMGQAEKAAAAADVAIVCVGNHPYGTRADWKFSPVPSDGREAVDRKSLMLPDEDLVKLVLKANPNTILVLVSSFPYTINWSQEHVPAIVHITHCSQEQGNGLADVLFGKVNPAGRTVQTWVKDITDLPDIMDYDIRNGRTYMYHQGPVLYPFGYGLSYSDFTYEKIESVKQDKKNIRVTVSVKNTSGRDGEEVVQLYTSYPDSKVERPSKQLRAFKRIPIKAGETREVTLTVPKEELGYWNEEKQMFVVEPGTVKLLIGASSEDIRLEGKIRL</sequence>
<dbReference type="GO" id="GO:0045493">
    <property type="term" value="P:xylan catabolic process"/>
    <property type="evidence" value="ECO:0007669"/>
    <property type="project" value="InterPro"/>
</dbReference>
<evidence type="ECO:0000313" key="7">
    <source>
        <dbReference type="Proteomes" id="UP000028013"/>
    </source>
</evidence>
<gene>
    <name evidence="6" type="ORF">M094_4287</name>
</gene>
<dbReference type="PATRIC" id="fig|1339349.3.peg.1067"/>
<dbReference type="Proteomes" id="UP000028013">
    <property type="component" value="Unassembled WGS sequence"/>
</dbReference>
<dbReference type="FunFam" id="2.60.40.10:FF:000495">
    <property type="entry name" value="Periplasmic beta-glucosidase"/>
    <property type="match status" value="1"/>
</dbReference>
<evidence type="ECO:0000259" key="5">
    <source>
        <dbReference type="SMART" id="SM01217"/>
    </source>
</evidence>
<feature type="domain" description="Fibronectin type III-like" evidence="5">
    <location>
        <begin position="644"/>
        <end position="714"/>
    </location>
</feature>
<feature type="chain" id="PRO_5001745162" evidence="4">
    <location>
        <begin position="21"/>
        <end position="725"/>
    </location>
</feature>
<feature type="signal peptide" evidence="4">
    <location>
        <begin position="1"/>
        <end position="20"/>
    </location>
</feature>
<dbReference type="GO" id="GO:0046556">
    <property type="term" value="F:alpha-L-arabinofuranosidase activity"/>
    <property type="evidence" value="ECO:0007669"/>
    <property type="project" value="TreeGrafter"/>
</dbReference>
<dbReference type="RefSeq" id="WP_035447506.1">
    <property type="nucleotide sequence ID" value="NZ_JNHN01000124.1"/>
</dbReference>
<dbReference type="InterPro" id="IPR026891">
    <property type="entry name" value="Fn3-like"/>
</dbReference>
<evidence type="ECO:0000313" key="6">
    <source>
        <dbReference type="EMBL" id="KDS54758.1"/>
    </source>
</evidence>
<dbReference type="SMART" id="SM01217">
    <property type="entry name" value="Fn3_like"/>
    <property type="match status" value="1"/>
</dbReference>
<evidence type="ECO:0000256" key="2">
    <source>
        <dbReference type="ARBA" id="ARBA00022729"/>
    </source>
</evidence>
<dbReference type="GO" id="GO:0031222">
    <property type="term" value="P:arabinan catabolic process"/>
    <property type="evidence" value="ECO:0007669"/>
    <property type="project" value="TreeGrafter"/>
</dbReference>
<dbReference type="AlphaFoldDB" id="A0A078S382"/>
<protein>
    <submittedName>
        <fullName evidence="6">Glycosyl hydrolase family 3 N terminal domain protein</fullName>
    </submittedName>
</protein>
<dbReference type="InterPro" id="IPR001764">
    <property type="entry name" value="Glyco_hydro_3_N"/>
</dbReference>
<keyword evidence="3 6" id="KW-0378">Hydrolase</keyword>
<dbReference type="Gene3D" id="2.60.40.10">
    <property type="entry name" value="Immunoglobulins"/>
    <property type="match status" value="1"/>
</dbReference>
<comment type="similarity">
    <text evidence="1">Belongs to the glycosyl hydrolase 3 family.</text>
</comment>
<dbReference type="GO" id="GO:0008422">
    <property type="term" value="F:beta-glucosidase activity"/>
    <property type="evidence" value="ECO:0007669"/>
    <property type="project" value="UniProtKB-ARBA"/>
</dbReference>
<organism evidence="6 7">
    <name type="scientific">Bacteroides uniformis str. 3978 T3 ii</name>
    <dbReference type="NCBI Taxonomy" id="1339349"/>
    <lineage>
        <taxon>Bacteria</taxon>
        <taxon>Pseudomonadati</taxon>
        <taxon>Bacteroidota</taxon>
        <taxon>Bacteroidia</taxon>
        <taxon>Bacteroidales</taxon>
        <taxon>Bacteroidaceae</taxon>
        <taxon>Bacteroides</taxon>
    </lineage>
</organism>